<dbReference type="AlphaFoldDB" id="A0A5X1GEN6"/>
<evidence type="ECO:0000313" key="1">
    <source>
        <dbReference type="EMBL" id="MKT37963.1"/>
    </source>
</evidence>
<comment type="caution">
    <text evidence="1">The sequence shown here is derived from an EMBL/GenBank/DDBJ whole genome shotgun (WGS) entry which is preliminary data.</text>
</comment>
<dbReference type="InterPro" id="IPR010982">
    <property type="entry name" value="Lambda_DNA-bd_dom_sf"/>
</dbReference>
<sequence>MDNQLKIKISNHMTQMSIGEHFGISSQAVGKWLRKGVIPPRRILPLCEILEWKVTPHEIDPAAYRRNRSAVWLIWKMAIYV</sequence>
<organism evidence="1">
    <name type="scientific">Salmonella enterica I</name>
    <dbReference type="NCBI Taxonomy" id="59201"/>
    <lineage>
        <taxon>Bacteria</taxon>
        <taxon>Pseudomonadati</taxon>
        <taxon>Pseudomonadota</taxon>
        <taxon>Gammaproteobacteria</taxon>
        <taxon>Enterobacterales</taxon>
        <taxon>Enterobacteriaceae</taxon>
        <taxon>Salmonella</taxon>
    </lineage>
</organism>
<proteinExistence type="predicted"/>
<dbReference type="GO" id="GO:0003677">
    <property type="term" value="F:DNA binding"/>
    <property type="evidence" value="ECO:0007669"/>
    <property type="project" value="InterPro"/>
</dbReference>
<dbReference type="SUPFAM" id="SSF47413">
    <property type="entry name" value="lambda repressor-like DNA-binding domains"/>
    <property type="match status" value="1"/>
</dbReference>
<accession>A0A657H2D4</accession>
<accession>A0A5X1GEN6</accession>
<name>A0A5X1GEN6_SALET</name>
<dbReference type="Gene3D" id="1.10.260.40">
    <property type="entry name" value="lambda repressor-like DNA-binding domains"/>
    <property type="match status" value="1"/>
</dbReference>
<dbReference type="Proteomes" id="UP000839521">
    <property type="component" value="Unassembled WGS sequence"/>
</dbReference>
<reference evidence="1" key="1">
    <citation type="submission" date="2018-07" db="EMBL/GenBank/DDBJ databases">
        <authorList>
            <person name="Ashton P.M."/>
            <person name="Dallman T."/>
            <person name="Nair S."/>
            <person name="De Pinna E."/>
            <person name="Peters T."/>
            <person name="Grant K."/>
        </authorList>
    </citation>
    <scope>NUCLEOTIDE SEQUENCE [LARGE SCALE GENOMIC DNA]</scope>
    <source>
        <strain evidence="1">327161</strain>
    </source>
</reference>
<evidence type="ECO:0008006" key="2">
    <source>
        <dbReference type="Google" id="ProtNLM"/>
    </source>
</evidence>
<gene>
    <name evidence="1" type="ORF">DUQ85_15565</name>
</gene>
<dbReference type="EMBL" id="RUKS01000015">
    <property type="protein sequence ID" value="MKT37963.1"/>
    <property type="molecule type" value="Genomic_DNA"/>
</dbReference>
<protein>
    <recommendedName>
        <fullName evidence="2">Helix-turn-helix domain-containing protein</fullName>
    </recommendedName>
</protein>